<dbReference type="SUPFAM" id="SSF51004">
    <property type="entry name" value="C-terminal (heme d1) domain of cytochrome cd1-nitrite reductase"/>
    <property type="match status" value="1"/>
</dbReference>
<protein>
    <recommendedName>
        <fullName evidence="6">6-phosphogluconolactonase</fullName>
    </recommendedName>
</protein>
<dbReference type="EMBL" id="PEOG01000003">
    <property type="protein sequence ID" value="PIM55230.1"/>
    <property type="molecule type" value="Genomic_DNA"/>
</dbReference>
<proteinExistence type="inferred from homology"/>
<evidence type="ECO:0000256" key="2">
    <source>
        <dbReference type="ARBA" id="ARBA00022526"/>
    </source>
</evidence>
<dbReference type="Proteomes" id="UP000231501">
    <property type="component" value="Unassembled WGS sequence"/>
</dbReference>
<keyword evidence="2" id="KW-0313">Glucose metabolism</keyword>
<dbReference type="GO" id="GO:0006006">
    <property type="term" value="P:glucose metabolic process"/>
    <property type="evidence" value="ECO:0007669"/>
    <property type="project" value="UniProtKB-KW"/>
</dbReference>
<feature type="region of interest" description="Disordered" evidence="3">
    <location>
        <begin position="1"/>
        <end position="43"/>
    </location>
</feature>
<evidence type="ECO:0000313" key="4">
    <source>
        <dbReference type="EMBL" id="PIM55230.1"/>
    </source>
</evidence>
<keyword evidence="5" id="KW-1185">Reference proteome</keyword>
<name>A0A2G9CFL5_9BURK</name>
<dbReference type="PANTHER" id="PTHR30344:SF1">
    <property type="entry name" value="6-PHOSPHOGLUCONOLACTONASE"/>
    <property type="match status" value="1"/>
</dbReference>
<dbReference type="InterPro" id="IPR015943">
    <property type="entry name" value="WD40/YVTN_repeat-like_dom_sf"/>
</dbReference>
<evidence type="ECO:0008006" key="6">
    <source>
        <dbReference type="Google" id="ProtNLM"/>
    </source>
</evidence>
<organism evidence="4 5">
    <name type="scientific">Roseateles chitinivorans</name>
    <dbReference type="NCBI Taxonomy" id="2917965"/>
    <lineage>
        <taxon>Bacteria</taxon>
        <taxon>Pseudomonadati</taxon>
        <taxon>Pseudomonadota</taxon>
        <taxon>Betaproteobacteria</taxon>
        <taxon>Burkholderiales</taxon>
        <taxon>Sphaerotilaceae</taxon>
        <taxon>Roseateles</taxon>
    </lineage>
</organism>
<comment type="caution">
    <text evidence="4">The sequence shown here is derived from an EMBL/GenBank/DDBJ whole genome shotgun (WGS) entry which is preliminary data.</text>
</comment>
<dbReference type="Pfam" id="PF10282">
    <property type="entry name" value="Lactonase"/>
    <property type="match status" value="1"/>
</dbReference>
<sequence length="408" mass="43538">MNPMRSSSIRDEPPATERSGPAAPAVAATAGNARASDGAPAPEPSPFAFAGGYAPHCAGIHALVRDGDGRVRARLATALPGSPTWLHLADEGRRLHALLEESHELATFAVRPADGALTLLSRHPTGGSLPVHLAMDESARWAWIAHYGDGTLRSAALDADGRLTPPDRVLMPRAGAEAPVATDASADTPADAPVTAGALVAAGSSAASHAHMVRRHPRWPLMLATDLGRDLLRVWRCHGSADELEELDGLALPPGSGPRHFVWHPRDPSQLYLLNEQANALDWLGLDEAGSLTHRLRLSSLPAGFDGLSYASDLLVMPDGRRLFALNRLHDAIAVFDLDAAGRPSWRGEVWAQGSYPRSATLSPDGRELWVSLQRSHQVCVFRLEADALPRFDGRFVAMPGAACVVFR</sequence>
<dbReference type="InterPro" id="IPR050282">
    <property type="entry name" value="Cycloisomerase_2"/>
</dbReference>
<dbReference type="PANTHER" id="PTHR30344">
    <property type="entry name" value="6-PHOSPHOGLUCONOLACTONASE-RELATED"/>
    <property type="match status" value="1"/>
</dbReference>
<dbReference type="InterPro" id="IPR019405">
    <property type="entry name" value="Lactonase_7-beta_prop"/>
</dbReference>
<dbReference type="InterPro" id="IPR011048">
    <property type="entry name" value="Haem_d1_sf"/>
</dbReference>
<evidence type="ECO:0000313" key="5">
    <source>
        <dbReference type="Proteomes" id="UP000231501"/>
    </source>
</evidence>
<accession>A0A2G9CFL5</accession>
<gene>
    <name evidence="4" type="ORF">CS062_00385</name>
</gene>
<dbReference type="GO" id="GO:0017057">
    <property type="term" value="F:6-phosphogluconolactonase activity"/>
    <property type="evidence" value="ECO:0007669"/>
    <property type="project" value="TreeGrafter"/>
</dbReference>
<evidence type="ECO:0000256" key="1">
    <source>
        <dbReference type="ARBA" id="ARBA00005564"/>
    </source>
</evidence>
<comment type="similarity">
    <text evidence="1">Belongs to the cycloisomerase 2 family.</text>
</comment>
<keyword evidence="2" id="KW-0119">Carbohydrate metabolism</keyword>
<reference evidence="4 5" key="1">
    <citation type="submission" date="2017-11" db="EMBL/GenBank/DDBJ databases">
        <title>Draft genome sequence of Mitsuaria sp. HWN-4.</title>
        <authorList>
            <person name="Gundlapally S.R."/>
        </authorList>
    </citation>
    <scope>NUCLEOTIDE SEQUENCE [LARGE SCALE GENOMIC DNA]</scope>
    <source>
        <strain evidence="4 5">HWN-4</strain>
    </source>
</reference>
<feature type="compositionally biased region" description="Low complexity" evidence="3">
    <location>
        <begin position="22"/>
        <end position="43"/>
    </location>
</feature>
<dbReference type="AlphaFoldDB" id="A0A2G9CFL5"/>
<evidence type="ECO:0000256" key="3">
    <source>
        <dbReference type="SAM" id="MobiDB-lite"/>
    </source>
</evidence>
<dbReference type="Gene3D" id="2.130.10.10">
    <property type="entry name" value="YVTN repeat-like/Quinoprotein amine dehydrogenase"/>
    <property type="match status" value="1"/>
</dbReference>